<sequence>MHDKHSNCAESNILQTIISDGFASLFATERSRSKSCLNCPLCQEAPAYFGKENNPVTKDDKPDGVL</sequence>
<protein>
    <submittedName>
        <fullName evidence="1">Uncharacterized protein</fullName>
    </submittedName>
</protein>
<dbReference type="RefSeq" id="XP_024573794.1">
    <property type="nucleotide sequence ID" value="XM_024722749.1"/>
</dbReference>
<reference evidence="2" key="1">
    <citation type="submission" date="2014-09" db="EMBL/GenBank/DDBJ databases">
        <authorList>
            <person name="Sharma Rahul"/>
            <person name="Thines Marco"/>
        </authorList>
    </citation>
    <scope>NUCLEOTIDE SEQUENCE [LARGE SCALE GENOMIC DNA]</scope>
</reference>
<accession>A0A0P1AAP2</accession>
<organism evidence="1 2">
    <name type="scientific">Plasmopara halstedii</name>
    <name type="common">Downy mildew of sunflower</name>
    <dbReference type="NCBI Taxonomy" id="4781"/>
    <lineage>
        <taxon>Eukaryota</taxon>
        <taxon>Sar</taxon>
        <taxon>Stramenopiles</taxon>
        <taxon>Oomycota</taxon>
        <taxon>Peronosporomycetes</taxon>
        <taxon>Peronosporales</taxon>
        <taxon>Peronosporaceae</taxon>
        <taxon>Plasmopara</taxon>
    </lineage>
</organism>
<keyword evidence="2" id="KW-1185">Reference proteome</keyword>
<evidence type="ECO:0000313" key="1">
    <source>
        <dbReference type="EMBL" id="CEG37425.1"/>
    </source>
</evidence>
<dbReference type="EMBL" id="CCYD01000286">
    <property type="protein sequence ID" value="CEG37425.1"/>
    <property type="molecule type" value="Genomic_DNA"/>
</dbReference>
<evidence type="ECO:0000313" key="2">
    <source>
        <dbReference type="Proteomes" id="UP000054928"/>
    </source>
</evidence>
<dbReference type="AlphaFoldDB" id="A0A0P1AAP2"/>
<proteinExistence type="predicted"/>
<name>A0A0P1AAP2_PLAHL</name>
<dbReference type="GeneID" id="36400074"/>
<dbReference type="Proteomes" id="UP000054928">
    <property type="component" value="Unassembled WGS sequence"/>
</dbReference>